<dbReference type="EMBL" id="MF324906">
    <property type="protein sequence ID" value="ASR84641.1"/>
    <property type="molecule type" value="Genomic_DNA"/>
</dbReference>
<reference evidence="1 2" key="1">
    <citation type="submission" date="2017-06" db="EMBL/GenBank/DDBJ databases">
        <authorList>
            <person name="Farren J.M."/>
            <person name="Feneis A.M."/>
            <person name="Firkus N.C."/>
            <person name="Flanders A.H."/>
            <person name="Ford M.A."/>
            <person name="Greenwaldt M.E."/>
            <person name="Htoo L.P."/>
            <person name="Johnson E.S."/>
            <person name="Kubacki D.C."/>
            <person name="Lee D.S."/>
            <person name="Revie H.B."/>
            <person name="Rossin C."/>
            <person name="Schommer E.M."/>
            <person name="Schroeder K.A."/>
            <person name="Struss M.J."/>
            <person name="Tarras A.R."/>
            <person name="Troje M.P."/>
            <person name="Urick M.N."/>
            <person name="Williams B.R."/>
            <person name="Witt A.Y."/>
            <person name="Bonilla J.A."/>
            <person name="Klyczek K."/>
            <person name="Mavrich T.R."/>
            <person name="Garlena R.A."/>
            <person name="Russell D.A."/>
            <person name="Pope W.H."/>
            <person name="Jacobs-Sera D."/>
            <person name="Hendrix R.W."/>
            <person name="Hatfull G.F."/>
        </authorList>
    </citation>
    <scope>NUCLEOTIDE SEQUENCE [LARGE SCALE GENOMIC DNA]</scope>
</reference>
<dbReference type="GeneID" id="77942349"/>
<dbReference type="Proteomes" id="UP000222536">
    <property type="component" value="Segment"/>
</dbReference>
<proteinExistence type="predicted"/>
<sequence length="54" mass="6220">MECAEETCDATHDSSFAYAVITAGKEGWFMQKNGINWCPKHTPEWVAAWRERKT</sequence>
<name>A0A222ZKC0_9CAUD</name>
<dbReference type="RefSeq" id="YP_010666249.1">
    <property type="nucleotide sequence ID" value="NC_070940.1"/>
</dbReference>
<evidence type="ECO:0000313" key="1">
    <source>
        <dbReference type="EMBL" id="ASR84641.1"/>
    </source>
</evidence>
<gene>
    <name evidence="1" type="primary">62</name>
    <name evidence="1" type="ORF">SEA_CHEESY_62</name>
</gene>
<keyword evidence="2" id="KW-1185">Reference proteome</keyword>
<accession>A0A222ZKC0</accession>
<protein>
    <submittedName>
        <fullName evidence="1">Uncharacterized protein</fullName>
    </submittedName>
</protein>
<dbReference type="KEGG" id="vg:77942349"/>
<evidence type="ECO:0000313" key="2">
    <source>
        <dbReference type="Proteomes" id="UP000222536"/>
    </source>
</evidence>
<organism evidence="1 2">
    <name type="scientific">Arthrobacter phage Cheesy</name>
    <dbReference type="NCBI Taxonomy" id="2015816"/>
    <lineage>
        <taxon>Viruses</taxon>
        <taxon>Duplodnaviria</taxon>
        <taxon>Heunggongvirae</taxon>
        <taxon>Uroviricota</taxon>
        <taxon>Caudoviricetes</taxon>
        <taxon>Mudcatvirus</taxon>
        <taxon>Mudcatvirus cheesy</taxon>
    </lineage>
</organism>